<sequence>MRLTVRRCHILQQNRINETHQVSPVNAFFIVTGSQIVVNILKFQSVVTEDAEQDAWISVLLMGLGTLLVMWCILRLLNNEQNYGQPDLFSIHKRFFGSWIGNLLNLAIILYEALGAILYLRAYIEILNVWLFPRLSPLGFAAIFSLLIWTVVIGGFRTITGAFFLNFIYLLPLYFINTFIFSDAHFSNLLPMADHSMADLSNSLIKASSCFLGFESILFYYPFIKRPKLAVKWCYFGLLNTTYTYLLLTIQGLVYFNIGELRTLVWPVLTFWKSIHFPLVDRFEYIGIIYWLTVLIPNVSLGAWIVSRGVKQIAPVIKQKYALVAFLLILTAVCAIMQSRPQIEWINALISHIGFYLVFVYIPFLLIWQWLLKIKEGKSQ</sequence>
<dbReference type="OrthoDB" id="2380240at2"/>
<evidence type="ECO:0000256" key="6">
    <source>
        <dbReference type="ARBA" id="ARBA00022989"/>
    </source>
</evidence>
<name>A0A4Z0GPR5_9BACL</name>
<gene>
    <name evidence="9" type="ORF">E4665_05335</name>
</gene>
<keyword evidence="5 8" id="KW-0812">Transmembrane</keyword>
<evidence type="ECO:0000256" key="7">
    <source>
        <dbReference type="ARBA" id="ARBA00023136"/>
    </source>
</evidence>
<dbReference type="PANTHER" id="PTHR34975">
    <property type="entry name" value="SPORE GERMINATION PROTEIN A2"/>
    <property type="match status" value="1"/>
</dbReference>
<dbReference type="GO" id="GO:0016020">
    <property type="term" value="C:membrane"/>
    <property type="evidence" value="ECO:0007669"/>
    <property type="project" value="UniProtKB-SubCell"/>
</dbReference>
<keyword evidence="10" id="KW-1185">Reference proteome</keyword>
<evidence type="ECO:0000313" key="9">
    <source>
        <dbReference type="EMBL" id="TGA99207.1"/>
    </source>
</evidence>
<keyword evidence="4" id="KW-0309">Germination</keyword>
<evidence type="ECO:0000256" key="5">
    <source>
        <dbReference type="ARBA" id="ARBA00022692"/>
    </source>
</evidence>
<feature type="transmembrane region" description="Helical" evidence="8">
    <location>
        <begin position="345"/>
        <end position="371"/>
    </location>
</feature>
<feature type="transmembrane region" description="Helical" evidence="8">
    <location>
        <begin position="55"/>
        <end position="74"/>
    </location>
</feature>
<dbReference type="NCBIfam" id="TIGR00912">
    <property type="entry name" value="2A0309"/>
    <property type="match status" value="1"/>
</dbReference>
<reference evidence="9 10" key="1">
    <citation type="journal article" date="2015" name="Int. J. Syst. Evol. Microbiol.">
        <title>Sporolactobacillus shoreae sp. nov. and Sporolactobacillus spathodeae sp. nov., two spore-forming lactic acid bacteria isolated from tree barks in Thailand.</title>
        <authorList>
            <person name="Thamacharoensuk T."/>
            <person name="Kitahara M."/>
            <person name="Ohkuma M."/>
            <person name="Thongchul N."/>
            <person name="Tanasupawat S."/>
        </authorList>
    </citation>
    <scope>NUCLEOTIDE SEQUENCE [LARGE SCALE GENOMIC DNA]</scope>
    <source>
        <strain evidence="9 10">BK92</strain>
    </source>
</reference>
<dbReference type="Gene3D" id="1.20.1740.10">
    <property type="entry name" value="Amino acid/polyamine transporter I"/>
    <property type="match status" value="1"/>
</dbReference>
<dbReference type="AlphaFoldDB" id="A0A4Z0GPR5"/>
<evidence type="ECO:0000256" key="1">
    <source>
        <dbReference type="ARBA" id="ARBA00004141"/>
    </source>
</evidence>
<dbReference type="Proteomes" id="UP000298347">
    <property type="component" value="Unassembled WGS sequence"/>
</dbReference>
<dbReference type="Pfam" id="PF03845">
    <property type="entry name" value="Spore_permease"/>
    <property type="match status" value="1"/>
</dbReference>
<feature type="transmembrane region" description="Helical" evidence="8">
    <location>
        <begin position="138"/>
        <end position="156"/>
    </location>
</feature>
<dbReference type="InterPro" id="IPR004761">
    <property type="entry name" value="Spore_GerAB"/>
</dbReference>
<feature type="transmembrane region" description="Helical" evidence="8">
    <location>
        <begin position="233"/>
        <end position="258"/>
    </location>
</feature>
<evidence type="ECO:0000256" key="4">
    <source>
        <dbReference type="ARBA" id="ARBA00022544"/>
    </source>
</evidence>
<feature type="transmembrane region" description="Helical" evidence="8">
    <location>
        <begin position="21"/>
        <end position="43"/>
    </location>
</feature>
<feature type="transmembrane region" description="Helical" evidence="8">
    <location>
        <begin position="204"/>
        <end position="221"/>
    </location>
</feature>
<evidence type="ECO:0000256" key="3">
    <source>
        <dbReference type="ARBA" id="ARBA00022448"/>
    </source>
</evidence>
<dbReference type="GO" id="GO:0009847">
    <property type="term" value="P:spore germination"/>
    <property type="evidence" value="ECO:0007669"/>
    <property type="project" value="InterPro"/>
</dbReference>
<feature type="transmembrane region" description="Helical" evidence="8">
    <location>
        <begin position="321"/>
        <end position="339"/>
    </location>
</feature>
<evidence type="ECO:0000256" key="2">
    <source>
        <dbReference type="ARBA" id="ARBA00007998"/>
    </source>
</evidence>
<proteinExistence type="inferred from homology"/>
<accession>A0A4Z0GPR5</accession>
<keyword evidence="3" id="KW-0813">Transport</keyword>
<feature type="transmembrane region" description="Helical" evidence="8">
    <location>
        <begin position="95"/>
        <end position="118"/>
    </location>
</feature>
<dbReference type="PANTHER" id="PTHR34975:SF2">
    <property type="entry name" value="SPORE GERMINATION PROTEIN A2"/>
    <property type="match status" value="1"/>
</dbReference>
<comment type="similarity">
    <text evidence="2">Belongs to the amino acid-polyamine-organocation (APC) superfamily. Spore germination protein (SGP) (TC 2.A.3.9) family.</text>
</comment>
<feature type="transmembrane region" description="Helical" evidence="8">
    <location>
        <begin position="163"/>
        <end position="184"/>
    </location>
</feature>
<comment type="subcellular location">
    <subcellularLocation>
        <location evidence="1">Membrane</location>
        <topology evidence="1">Multi-pass membrane protein</topology>
    </subcellularLocation>
</comment>
<evidence type="ECO:0000313" key="10">
    <source>
        <dbReference type="Proteomes" id="UP000298347"/>
    </source>
</evidence>
<feature type="transmembrane region" description="Helical" evidence="8">
    <location>
        <begin position="288"/>
        <end position="309"/>
    </location>
</feature>
<comment type="caution">
    <text evidence="9">The sequence shown here is derived from an EMBL/GenBank/DDBJ whole genome shotgun (WGS) entry which is preliminary data.</text>
</comment>
<dbReference type="EMBL" id="SRJD01000004">
    <property type="protein sequence ID" value="TGA99207.1"/>
    <property type="molecule type" value="Genomic_DNA"/>
</dbReference>
<organism evidence="9 10">
    <name type="scientific">Sporolactobacillus shoreae</name>
    <dbReference type="NCBI Taxonomy" id="1465501"/>
    <lineage>
        <taxon>Bacteria</taxon>
        <taxon>Bacillati</taxon>
        <taxon>Bacillota</taxon>
        <taxon>Bacilli</taxon>
        <taxon>Bacillales</taxon>
        <taxon>Sporolactobacillaceae</taxon>
        <taxon>Sporolactobacillus</taxon>
    </lineage>
</organism>
<keyword evidence="7 8" id="KW-0472">Membrane</keyword>
<keyword evidence="6 8" id="KW-1133">Transmembrane helix</keyword>
<evidence type="ECO:0000256" key="8">
    <source>
        <dbReference type="SAM" id="Phobius"/>
    </source>
</evidence>
<protein>
    <submittedName>
        <fullName evidence="9">Spore gernimation protein</fullName>
    </submittedName>
</protein>